<evidence type="ECO:0000313" key="3">
    <source>
        <dbReference type="Proteomes" id="UP001589693"/>
    </source>
</evidence>
<comment type="caution">
    <text evidence="2">The sequence shown here is derived from an EMBL/GenBank/DDBJ whole genome shotgun (WGS) entry which is preliminary data.</text>
</comment>
<gene>
    <name evidence="2" type="ORF">ACFFQA_26760</name>
</gene>
<dbReference type="EMBL" id="JBHLZU010000021">
    <property type="protein sequence ID" value="MFB9907550.1"/>
    <property type="molecule type" value="Genomic_DNA"/>
</dbReference>
<dbReference type="Pfam" id="PF04371">
    <property type="entry name" value="PAD_porph"/>
    <property type="match status" value="1"/>
</dbReference>
<keyword evidence="1" id="KW-0378">Hydrolase</keyword>
<organism evidence="2 3">
    <name type="scientific">Allokutzneria oryzae</name>
    <dbReference type="NCBI Taxonomy" id="1378989"/>
    <lineage>
        <taxon>Bacteria</taxon>
        <taxon>Bacillati</taxon>
        <taxon>Actinomycetota</taxon>
        <taxon>Actinomycetes</taxon>
        <taxon>Pseudonocardiales</taxon>
        <taxon>Pseudonocardiaceae</taxon>
        <taxon>Allokutzneria</taxon>
    </lineage>
</organism>
<proteinExistence type="predicted"/>
<protein>
    <submittedName>
        <fullName evidence="2">Agmatine/peptidylarginine deiminase</fullName>
    </submittedName>
</protein>
<reference evidence="2 3" key="1">
    <citation type="submission" date="2024-09" db="EMBL/GenBank/DDBJ databases">
        <authorList>
            <person name="Sun Q."/>
            <person name="Mori K."/>
        </authorList>
    </citation>
    <scope>NUCLEOTIDE SEQUENCE [LARGE SCALE GENOMIC DNA]</scope>
    <source>
        <strain evidence="2 3">TBRC 7907</strain>
    </source>
</reference>
<sequence>MGGRLPADWEGPTRGTMMAWPALASLWGETLPRVREDITLLARTIAEYEPVTLLVRPCQVRAARRSVGRAVRILPIPVDDIWAGDTVPMVVEHPLGPYGVDGHFNGWGEKQQPHANDTHLARILLHRAGIRRVSAPLVMEGGCVDSNGQGTLMATESSLTSRNPRLCRDEIERALRGLFGAHKVIWLRGVRGQETTDCHIDMVARFLAPRVVALSRPAPGKSAVWWPVYRQARSALRVAADARGQHLDVIEIPEADPLVNTIGGPEVTTSYLTYYPTTTAVFVHTFGDPRADDRALGVLRDHHPNRDVVPLRLDAIAAGGGGLHCTTQHAP</sequence>
<dbReference type="RefSeq" id="WP_377857919.1">
    <property type="nucleotide sequence ID" value="NZ_JBHLZU010000021.1"/>
</dbReference>
<accession>A0ABV6A317</accession>
<dbReference type="Gene3D" id="3.75.10.10">
    <property type="entry name" value="L-arginine/glycine Amidinotransferase, Chain A"/>
    <property type="match status" value="1"/>
</dbReference>
<dbReference type="PANTHER" id="PTHR31377">
    <property type="entry name" value="AGMATINE DEIMINASE-RELATED"/>
    <property type="match status" value="1"/>
</dbReference>
<keyword evidence="3" id="KW-1185">Reference proteome</keyword>
<evidence type="ECO:0000256" key="1">
    <source>
        <dbReference type="ARBA" id="ARBA00022801"/>
    </source>
</evidence>
<evidence type="ECO:0000313" key="2">
    <source>
        <dbReference type="EMBL" id="MFB9907550.1"/>
    </source>
</evidence>
<dbReference type="SUPFAM" id="SSF55909">
    <property type="entry name" value="Pentein"/>
    <property type="match status" value="1"/>
</dbReference>
<name>A0ABV6A317_9PSEU</name>
<dbReference type="PANTHER" id="PTHR31377:SF0">
    <property type="entry name" value="AGMATINE DEIMINASE-RELATED"/>
    <property type="match status" value="1"/>
</dbReference>
<dbReference type="InterPro" id="IPR007466">
    <property type="entry name" value="Peptidyl-Arg-deiminase_porph"/>
</dbReference>
<dbReference type="Proteomes" id="UP001589693">
    <property type="component" value="Unassembled WGS sequence"/>
</dbReference>